<feature type="transmembrane region" description="Helical" evidence="5">
    <location>
        <begin position="74"/>
        <end position="94"/>
    </location>
</feature>
<feature type="transmembrane region" description="Helical" evidence="5">
    <location>
        <begin position="359"/>
        <end position="379"/>
    </location>
</feature>
<dbReference type="SUPFAM" id="SSF103473">
    <property type="entry name" value="MFS general substrate transporter"/>
    <property type="match status" value="1"/>
</dbReference>
<feature type="transmembrane region" description="Helical" evidence="5">
    <location>
        <begin position="106"/>
        <end position="130"/>
    </location>
</feature>
<accession>A0A2H0ZM89</accession>
<dbReference type="VEuPathDB" id="FungiDB:CJJ07_000854"/>
<proteinExistence type="predicted"/>
<keyword evidence="4 5" id="KW-0472">Membrane</keyword>
<dbReference type="EMBL" id="CP076749">
    <property type="protein sequence ID" value="QWW21904.1"/>
    <property type="molecule type" value="Genomic_DNA"/>
</dbReference>
<feature type="transmembrane region" description="Helical" evidence="5">
    <location>
        <begin position="142"/>
        <end position="160"/>
    </location>
</feature>
<reference evidence="6" key="2">
    <citation type="submission" date="2017-11" db="EMBL/GenBank/DDBJ databases">
        <title>Candida auris genome assembly and annotation.</title>
        <authorList>
            <person name="Munoz J.F."/>
            <person name="Gade L.G."/>
            <person name="Chow N.A."/>
            <person name="Litvintseva A.P."/>
            <person name="Loparev V.N."/>
            <person name="Cuomo C.A."/>
        </authorList>
    </citation>
    <scope>NUCLEOTIDE SEQUENCE</scope>
    <source>
        <strain evidence="6">B8441</strain>
    </source>
</reference>
<protein>
    <recommendedName>
        <fullName evidence="8">Nodulin-like domain-containing protein</fullName>
    </recommendedName>
</protein>
<dbReference type="Pfam" id="PF07690">
    <property type="entry name" value="MFS_1"/>
    <property type="match status" value="1"/>
</dbReference>
<dbReference type="PANTHER" id="PTHR21576:SF158">
    <property type="entry name" value="RIBOSOMAL RNA-PROCESSING PROTEIN 12-LIKE CONSERVED DOMAIN-CONTAINING PROTEIN"/>
    <property type="match status" value="1"/>
</dbReference>
<dbReference type="VEuPathDB" id="FungiDB:QG37_01887"/>
<keyword evidence="3 5" id="KW-1133">Transmembrane helix</keyword>
<dbReference type="Proteomes" id="UP000825438">
    <property type="component" value="Chromosome I"/>
</dbReference>
<name>A0A2H0ZM89_CANAR</name>
<dbReference type="InterPro" id="IPR036259">
    <property type="entry name" value="MFS_trans_sf"/>
</dbReference>
<dbReference type="EMBL" id="PEKT02000007">
    <property type="protein sequence ID" value="PIS51755.1"/>
    <property type="molecule type" value="Genomic_DNA"/>
</dbReference>
<dbReference type="VEuPathDB" id="FungiDB:CJJ09_000753"/>
<feature type="transmembrane region" description="Helical" evidence="5">
    <location>
        <begin position="166"/>
        <end position="188"/>
    </location>
</feature>
<dbReference type="VEuPathDB" id="FungiDB:CJI97_003427"/>
<feature type="transmembrane region" description="Helical" evidence="5">
    <location>
        <begin position="243"/>
        <end position="262"/>
    </location>
</feature>
<dbReference type="VEuPathDB" id="FungiDB:CJI96_0001889"/>
<evidence type="ECO:0000313" key="7">
    <source>
        <dbReference type="EMBL" id="QWW21904.1"/>
    </source>
</evidence>
<dbReference type="PANTHER" id="PTHR21576">
    <property type="entry name" value="UNCHARACTERIZED NODULIN-LIKE PROTEIN"/>
    <property type="match status" value="1"/>
</dbReference>
<dbReference type="VEuPathDB" id="FungiDB:B9J08_003352"/>
<evidence type="ECO:0000313" key="6">
    <source>
        <dbReference type="EMBL" id="PIS51755.1"/>
    </source>
</evidence>
<evidence type="ECO:0000256" key="2">
    <source>
        <dbReference type="ARBA" id="ARBA00022692"/>
    </source>
</evidence>
<evidence type="ECO:0008006" key="8">
    <source>
        <dbReference type="Google" id="ProtNLM"/>
    </source>
</evidence>
<feature type="transmembrane region" description="Helical" evidence="5">
    <location>
        <begin position="441"/>
        <end position="463"/>
    </location>
</feature>
<comment type="subcellular location">
    <subcellularLocation>
        <location evidence="1">Membrane</location>
        <topology evidence="1">Multi-pass membrane protein</topology>
    </subcellularLocation>
</comment>
<evidence type="ECO:0000256" key="1">
    <source>
        <dbReference type="ARBA" id="ARBA00004141"/>
    </source>
</evidence>
<feature type="transmembrane region" description="Helical" evidence="5">
    <location>
        <begin position="47"/>
        <end position="67"/>
    </location>
</feature>
<evidence type="ECO:0000256" key="5">
    <source>
        <dbReference type="SAM" id="Phobius"/>
    </source>
</evidence>
<reference evidence="6" key="1">
    <citation type="journal article" date="2017" name="Clin. Infect. Dis.">
        <title>Simultaneous emergence of multidrug-resistant Candida auris on 3 continents confirmed by whole-genome sequencing and epidemiological analyses.</title>
        <authorList>
            <person name="Lockhart S.R."/>
            <person name="Etienne K.A."/>
            <person name="Vallabhaneni S."/>
            <person name="Farooqi J."/>
            <person name="Chowdhary A."/>
            <person name="Govender N.P."/>
            <person name="Colombo A.L."/>
            <person name="Calvo B."/>
            <person name="Cuomo C.A."/>
            <person name="Desjardins C.A."/>
            <person name="Berkow E.L."/>
            <person name="Castanheira M."/>
            <person name="Magobo R.E."/>
            <person name="Jabeen K."/>
            <person name="Asghar R.J."/>
            <person name="Meis J.F."/>
            <person name="Jackson B."/>
            <person name="Chiller T."/>
            <person name="Litvintseva A.P."/>
        </authorList>
    </citation>
    <scope>NUCLEOTIDE SEQUENCE [LARGE SCALE GENOMIC DNA]</scope>
    <source>
        <strain evidence="6">B8441</strain>
    </source>
</reference>
<dbReference type="GO" id="GO:0022857">
    <property type="term" value="F:transmembrane transporter activity"/>
    <property type="evidence" value="ECO:0007669"/>
    <property type="project" value="InterPro"/>
</dbReference>
<feature type="transmembrane region" description="Helical" evidence="5">
    <location>
        <begin position="332"/>
        <end position="352"/>
    </location>
</feature>
<organism evidence="6">
    <name type="scientific">Candidozyma auris</name>
    <name type="common">Yeast</name>
    <name type="synonym">Candida auris</name>
    <dbReference type="NCBI Taxonomy" id="498019"/>
    <lineage>
        <taxon>Eukaryota</taxon>
        <taxon>Fungi</taxon>
        <taxon>Dikarya</taxon>
        <taxon>Ascomycota</taxon>
        <taxon>Saccharomycotina</taxon>
        <taxon>Pichiomycetes</taxon>
        <taxon>Metschnikowiaceae</taxon>
        <taxon>Candidozyma</taxon>
    </lineage>
</organism>
<gene>
    <name evidence="6" type="ORF">B9J08_003352</name>
    <name evidence="7" type="ORF">CA7LBN_000650</name>
</gene>
<reference evidence="7" key="3">
    <citation type="submission" date="2021-06" db="EMBL/GenBank/DDBJ databases">
        <title>Candida auris outbreak in lebanese hospital.</title>
        <authorList>
            <person name="Finianos M."/>
        </authorList>
    </citation>
    <scope>NUCLEOTIDE SEQUENCE</scope>
    <source>
        <strain evidence="7">CA7LBN</strain>
    </source>
</reference>
<dbReference type="AlphaFoldDB" id="A0A2H0ZM89"/>
<evidence type="ECO:0000256" key="3">
    <source>
        <dbReference type="ARBA" id="ARBA00022989"/>
    </source>
</evidence>
<keyword evidence="2 5" id="KW-0812">Transmembrane</keyword>
<dbReference type="GO" id="GO:0000329">
    <property type="term" value="C:fungal-type vacuole membrane"/>
    <property type="evidence" value="ECO:0007669"/>
    <property type="project" value="TreeGrafter"/>
</dbReference>
<feature type="transmembrane region" description="Helical" evidence="5">
    <location>
        <begin position="9"/>
        <end position="27"/>
    </location>
</feature>
<dbReference type="Gene3D" id="1.20.1250.20">
    <property type="entry name" value="MFS general substrate transporter like domains"/>
    <property type="match status" value="1"/>
</dbReference>
<evidence type="ECO:0000256" key="4">
    <source>
        <dbReference type="ARBA" id="ARBA00023136"/>
    </source>
</evidence>
<sequence>MPSTVTKSLVLLSCTFLGLICGTLYLYSSYSPQLALRLQYTATDSSLIALFGSLGVAITGPLAGMVVDRRGYTVSLLIGGSTICLGYYCLRGQYATASSDLNWSCFLLFLVGFGSTFINSACLKCCAVSFPNIRGVATSLPLALYGLSAMFYSVVASLYYPGDTAGFLWFLIVSVGVILAICAPQLMLCDVRKLQPKRHPVSNSEIIQMTTIGQKFETEPVQYHDLHHHAEVSGLALFSNPRFWLLFITTGAFASLGQMYIYTVGYMVKALVTNTFSPPVDPTAEYVPMDIVIQQEQQVQVGLTSIANCIGRLSAGILGDIITQSFQKPRGWLLFIPGFGLVITQIMALSITDPHHLEWASMLSGFFYGFTFCIMPIIVGDVFGMENFSGNWGLVGMAPIAPSFFFTNLFGKVYDQHTSTTDLGTNICTLGNGCYRQVFKLTLGVSVFSILVVSIFNFGELYLASRPNERAKANTKQEK</sequence>
<dbReference type="OMA" id="FYGFTFC"/>
<dbReference type="InterPro" id="IPR011701">
    <property type="entry name" value="MFS"/>
</dbReference>